<protein>
    <submittedName>
        <fullName evidence="2">Peptidase</fullName>
    </submittedName>
</protein>
<keyword evidence="1" id="KW-0472">Membrane</keyword>
<dbReference type="EMBL" id="LRDC01000016">
    <property type="protein sequence ID" value="KVX02185.1"/>
    <property type="molecule type" value="Genomic_DNA"/>
</dbReference>
<dbReference type="Pfam" id="PF03929">
    <property type="entry name" value="PepSY_TM"/>
    <property type="match status" value="1"/>
</dbReference>
<evidence type="ECO:0000313" key="3">
    <source>
        <dbReference type="Proteomes" id="UP000055702"/>
    </source>
</evidence>
<feature type="transmembrane region" description="Helical" evidence="1">
    <location>
        <begin position="482"/>
        <end position="502"/>
    </location>
</feature>
<feature type="transmembrane region" description="Helical" evidence="1">
    <location>
        <begin position="351"/>
        <end position="371"/>
    </location>
</feature>
<keyword evidence="1" id="KW-1133">Transmembrane helix</keyword>
<sequence length="529" mass="59306">MRVRGDILRTYQSIHTWTGIIAGLVLFIGFYAGSLTMFKHEITQWATPPSHQLPQISIDQFDNLILQASSTFDKAQQGFTVNFNQQLSPLTWFEQGGGRGLHLNNVMRHATLSDEGELVTQVNPTNELGELIDMLHRTAGIAGKAGHEDIGVLVLGGASVLYFLALVSGVIFLLPTLVNSFLAIRKNKGVNRFWLDSHNLVGIISLPFHLIIAWTVIVFAFHDVLYGGLSLVYGDEPMFERGERSTIEYSIEQLPPISSYLQKVNEMTDGYHVKSMAFSDLSTTNPMVGITIINEREMMRVNSGDFIYMNPYTFDVGYSSIPLKDNDIYTPMVASFFSLHFGGYAGDLGRWVYFSLGLLGAFLFYSGNLLWLEKRRQKQPIQNKSSRFMASLTVGMCLGSILAVMITMLSSKWLYLISAQVNNNYLICYYVVFFSALIYSFVVGAAKSAIYLQYLLFVACLLIPITSVVSFIMPSLGLWVPIYFPSMVVEFIALVFAGVFYYGAIKTKQRVYYGERNSIWALPLTTATE</sequence>
<dbReference type="PANTHER" id="PTHR34219:SF9">
    <property type="entry name" value="IRON-REGULATED INNER MEMBRANE PROTEIN"/>
    <property type="match status" value="1"/>
</dbReference>
<feature type="transmembrane region" description="Helical" evidence="1">
    <location>
        <begin position="14"/>
        <end position="32"/>
    </location>
</feature>
<name>A0A125BEL4_SHEFR</name>
<organism evidence="2">
    <name type="scientific">Shewanella frigidimarina</name>
    <dbReference type="NCBI Taxonomy" id="56812"/>
    <lineage>
        <taxon>Bacteria</taxon>
        <taxon>Pseudomonadati</taxon>
        <taxon>Pseudomonadota</taxon>
        <taxon>Gammaproteobacteria</taxon>
        <taxon>Alteromonadales</taxon>
        <taxon>Shewanellaceae</taxon>
        <taxon>Shewanella</taxon>
    </lineage>
</organism>
<dbReference type="AlphaFoldDB" id="A0A125BEL4"/>
<accession>A0A125BEL4</accession>
<feature type="transmembrane region" description="Helical" evidence="1">
    <location>
        <begin position="423"/>
        <end position="442"/>
    </location>
</feature>
<dbReference type="PANTHER" id="PTHR34219">
    <property type="entry name" value="IRON-REGULATED INNER MEMBRANE PROTEIN-RELATED"/>
    <property type="match status" value="1"/>
</dbReference>
<feature type="transmembrane region" description="Helical" evidence="1">
    <location>
        <begin position="198"/>
        <end position="221"/>
    </location>
</feature>
<proteinExistence type="predicted"/>
<dbReference type="Proteomes" id="UP000055702">
    <property type="component" value="Unassembled WGS sequence"/>
</dbReference>
<feature type="transmembrane region" description="Helical" evidence="1">
    <location>
        <begin position="152"/>
        <end position="178"/>
    </location>
</feature>
<keyword evidence="1" id="KW-0812">Transmembrane</keyword>
<feature type="transmembrane region" description="Helical" evidence="1">
    <location>
        <begin position="392"/>
        <end position="411"/>
    </location>
</feature>
<dbReference type="RefSeq" id="WP_059745541.1">
    <property type="nucleotide sequence ID" value="NZ_LRDC01000016.1"/>
</dbReference>
<gene>
    <name evidence="2" type="ORF">AWJ07_15325</name>
</gene>
<evidence type="ECO:0000256" key="1">
    <source>
        <dbReference type="SAM" id="Phobius"/>
    </source>
</evidence>
<comment type="caution">
    <text evidence="2">The sequence shown here is derived from an EMBL/GenBank/DDBJ whole genome shotgun (WGS) entry which is preliminary data.</text>
</comment>
<dbReference type="InterPro" id="IPR005625">
    <property type="entry name" value="PepSY-ass_TM"/>
</dbReference>
<reference evidence="2 3" key="1">
    <citation type="submission" date="2016-01" db="EMBL/GenBank/DDBJ databases">
        <title>Draft genome of the antarctic isolate Shewanella frigidimarina Ag06-30.</title>
        <authorList>
            <person name="Parmeciano Di Noto G."/>
            <person name="Vazquez S."/>
            <person name="Mac Cormack W."/>
            <person name="Iriarte A."/>
            <person name="Quiroga C."/>
        </authorList>
    </citation>
    <scope>NUCLEOTIDE SEQUENCE [LARGE SCALE GENOMIC DNA]</scope>
    <source>
        <strain evidence="2 3">Ag06-30</strain>
    </source>
</reference>
<feature type="transmembrane region" description="Helical" evidence="1">
    <location>
        <begin position="454"/>
        <end position="476"/>
    </location>
</feature>
<evidence type="ECO:0000313" key="2">
    <source>
        <dbReference type="EMBL" id="KVX02185.1"/>
    </source>
</evidence>